<accession>A0AAW6Z7L7</accession>
<gene>
    <name evidence="1" type="ORF">QP792_05620</name>
</gene>
<sequence length="82" mass="9222">MKEVIPGINYEVALEVLGNAAQPFIQAREEERKKSHPNEAFIQYCSDRIKAITVFRHNLRATDEDVIARILDPNDTIVGGSV</sequence>
<evidence type="ECO:0000313" key="2">
    <source>
        <dbReference type="Proteomes" id="UP001240589"/>
    </source>
</evidence>
<organism evidence="1 2">
    <name type="scientific">Neisseria mucosa</name>
    <dbReference type="NCBI Taxonomy" id="488"/>
    <lineage>
        <taxon>Bacteria</taxon>
        <taxon>Pseudomonadati</taxon>
        <taxon>Pseudomonadota</taxon>
        <taxon>Betaproteobacteria</taxon>
        <taxon>Neisseriales</taxon>
        <taxon>Neisseriaceae</taxon>
        <taxon>Neisseria</taxon>
    </lineage>
</organism>
<comment type="caution">
    <text evidence="1">The sequence shown here is derived from an EMBL/GenBank/DDBJ whole genome shotgun (WGS) entry which is preliminary data.</text>
</comment>
<protein>
    <submittedName>
        <fullName evidence="1">Uncharacterized protein</fullName>
    </submittedName>
</protein>
<reference evidence="1" key="1">
    <citation type="submission" date="2023-05" db="EMBL/GenBank/DDBJ databases">
        <title>Genomic Catalog of Human Bladder Bacteria.</title>
        <authorList>
            <person name="Du J."/>
        </authorList>
    </citation>
    <scope>NUCLEOTIDE SEQUENCE</scope>
    <source>
        <strain evidence="1">UMB7974B</strain>
    </source>
</reference>
<dbReference type="AlphaFoldDB" id="A0AAW6Z7L7"/>
<dbReference type="Proteomes" id="UP001240589">
    <property type="component" value="Unassembled WGS sequence"/>
</dbReference>
<proteinExistence type="predicted"/>
<dbReference type="RefSeq" id="WP_101091161.1">
    <property type="nucleotide sequence ID" value="NZ_JASOLC010000021.1"/>
</dbReference>
<evidence type="ECO:0000313" key="1">
    <source>
        <dbReference type="EMBL" id="MDK8361682.1"/>
    </source>
</evidence>
<dbReference type="EMBL" id="JASPBL010000022">
    <property type="protein sequence ID" value="MDK8361682.1"/>
    <property type="molecule type" value="Genomic_DNA"/>
</dbReference>
<name>A0AAW6Z7L7_NEIMU</name>